<sequence length="293" mass="32329">MASTTTASTTSGDYLAQPSGPCCLKGTLHEGTPRGRYETLAGLQTYITEPTGDGVKPNGNVILYFPDVWGFFNNGLLVMDAFADAGYLVLGVDYFRGDPVTKYRKDRHDTTTSPGFDFDAWKDKHAAFAVDAVPRWVDAVVEKYGGGSGSDNNNSTTNTATLAGVTHTGLKPKFACTGYCFGAPYVCDELARGICSVGAFGHPAFLKEEHFRKITKPLFLSCAEIDHTFSAEARRRAIDILQEEKKVYHHQLFSGVEHGFALRGDPKDPYQRWVKEQSLSAIVQWFDFWLAQK</sequence>
<keyword evidence="2" id="KW-0378">Hydrolase</keyword>
<dbReference type="Proteomes" id="UP000756346">
    <property type="component" value="Unassembled WGS sequence"/>
</dbReference>
<dbReference type="InterPro" id="IPR029058">
    <property type="entry name" value="AB_hydrolase_fold"/>
</dbReference>
<accession>A0A9P8XTY4</accession>
<dbReference type="Gene3D" id="3.40.50.1820">
    <property type="entry name" value="alpha/beta hydrolase"/>
    <property type="match status" value="1"/>
</dbReference>
<dbReference type="InterPro" id="IPR002925">
    <property type="entry name" value="Dienelactn_hydro"/>
</dbReference>
<organism evidence="2 3">
    <name type="scientific">Microdochium trichocladiopsis</name>
    <dbReference type="NCBI Taxonomy" id="1682393"/>
    <lineage>
        <taxon>Eukaryota</taxon>
        <taxon>Fungi</taxon>
        <taxon>Dikarya</taxon>
        <taxon>Ascomycota</taxon>
        <taxon>Pezizomycotina</taxon>
        <taxon>Sordariomycetes</taxon>
        <taxon>Xylariomycetidae</taxon>
        <taxon>Xylariales</taxon>
        <taxon>Microdochiaceae</taxon>
        <taxon>Microdochium</taxon>
    </lineage>
</organism>
<proteinExistence type="predicted"/>
<keyword evidence="3" id="KW-1185">Reference proteome</keyword>
<protein>
    <submittedName>
        <fullName evidence="2">Dienelactone hydrolase</fullName>
    </submittedName>
</protein>
<dbReference type="RefSeq" id="XP_046006320.1">
    <property type="nucleotide sequence ID" value="XM_046155441.1"/>
</dbReference>
<dbReference type="SUPFAM" id="SSF53474">
    <property type="entry name" value="alpha/beta-Hydrolases"/>
    <property type="match status" value="1"/>
</dbReference>
<dbReference type="AlphaFoldDB" id="A0A9P8XTY4"/>
<evidence type="ECO:0000313" key="2">
    <source>
        <dbReference type="EMBL" id="KAH7018053.1"/>
    </source>
</evidence>
<evidence type="ECO:0000259" key="1">
    <source>
        <dbReference type="Pfam" id="PF01738"/>
    </source>
</evidence>
<dbReference type="PANTHER" id="PTHR17630:SF44">
    <property type="entry name" value="PROTEIN AIM2"/>
    <property type="match status" value="1"/>
</dbReference>
<comment type="caution">
    <text evidence="2">The sequence shown here is derived from an EMBL/GenBank/DDBJ whole genome shotgun (WGS) entry which is preliminary data.</text>
</comment>
<gene>
    <name evidence="2" type="ORF">B0I36DRAFT_335243</name>
</gene>
<dbReference type="GO" id="GO:0016787">
    <property type="term" value="F:hydrolase activity"/>
    <property type="evidence" value="ECO:0007669"/>
    <property type="project" value="UniProtKB-KW"/>
</dbReference>
<reference evidence="2" key="1">
    <citation type="journal article" date="2021" name="Nat. Commun.">
        <title>Genetic determinants of endophytism in the Arabidopsis root mycobiome.</title>
        <authorList>
            <person name="Mesny F."/>
            <person name="Miyauchi S."/>
            <person name="Thiergart T."/>
            <person name="Pickel B."/>
            <person name="Atanasova L."/>
            <person name="Karlsson M."/>
            <person name="Huettel B."/>
            <person name="Barry K.W."/>
            <person name="Haridas S."/>
            <person name="Chen C."/>
            <person name="Bauer D."/>
            <person name="Andreopoulos W."/>
            <person name="Pangilinan J."/>
            <person name="LaButti K."/>
            <person name="Riley R."/>
            <person name="Lipzen A."/>
            <person name="Clum A."/>
            <person name="Drula E."/>
            <person name="Henrissat B."/>
            <person name="Kohler A."/>
            <person name="Grigoriev I.V."/>
            <person name="Martin F.M."/>
            <person name="Hacquard S."/>
        </authorList>
    </citation>
    <scope>NUCLEOTIDE SEQUENCE</scope>
    <source>
        <strain evidence="2">MPI-CAGE-CH-0230</strain>
    </source>
</reference>
<evidence type="ECO:0000313" key="3">
    <source>
        <dbReference type="Proteomes" id="UP000756346"/>
    </source>
</evidence>
<feature type="domain" description="Dienelactone hydrolase" evidence="1">
    <location>
        <begin position="45"/>
        <end position="287"/>
    </location>
</feature>
<dbReference type="PANTHER" id="PTHR17630">
    <property type="entry name" value="DIENELACTONE HYDROLASE"/>
    <property type="match status" value="1"/>
</dbReference>
<name>A0A9P8XTY4_9PEZI</name>
<dbReference type="Pfam" id="PF01738">
    <property type="entry name" value="DLH"/>
    <property type="match status" value="1"/>
</dbReference>
<dbReference type="OrthoDB" id="1393670at2759"/>
<dbReference type="EMBL" id="JAGTJQ010000011">
    <property type="protein sequence ID" value="KAH7018053.1"/>
    <property type="molecule type" value="Genomic_DNA"/>
</dbReference>
<dbReference type="GeneID" id="70184987"/>